<sequence length="574" mass="65511">AAESLSPLDYFIRDLDERKGKLPCSLLLEIEKDLPFFKTTLINCGSFYEGTKVGKPDEFDYFVQMDNLSQDIRFEELKHGMVAVIPSESAFEKLPKVKRSLYSFDWKVNIKSPFVEALHSKLVKGFKAFGLKVLSGGMGSLERHGPAYTLHLKWTGGELYKGLIIAVDLVLAVKINSHSSTMKVDLESQAGRVVSSLLINTLPYYFAVSGYKNYPVSSSNFLRESHCLLRISQSCLEQSLFRDHFGPDGGPSVCLRVLKVLRDMTCSLDQYKYWPGRYTYDKGESIDEKVRKYIKNDKEINNSDGHTKMPSLCGVTQPWPDLDSSNNYISSYVLKTLVLFEWSKSPEEKQWTGSNLSQRIVNIVTTLVRILKQLNEGIKSFWYKDYNVFPNRKEIGLRPGAINRVSIILQCLSSLQTASKYCFEDCVQTLTDLLTVARYKTKLTIFLHSALEDIFGDKITKVLEESVEIVDTDFMCAPSAFCSIYIQALLEKLAPVEDFQILSSYFKCKDDSISNARDIFEKNARKTMNDLHSLQSLPDYSLWSQEFEHDRVASLLKLLSENFNKDLEIMHNRI</sequence>
<dbReference type="Gene3D" id="1.10.1410.40">
    <property type="match status" value="1"/>
</dbReference>
<evidence type="ECO:0000256" key="3">
    <source>
        <dbReference type="ARBA" id="ARBA00022679"/>
    </source>
</evidence>
<keyword evidence="6" id="KW-0067">ATP-binding</keyword>
<keyword evidence="6" id="KW-0547">Nucleotide-binding</keyword>
<gene>
    <name evidence="9" type="ORF">PLOB_00003866</name>
</gene>
<keyword evidence="4" id="KW-0548">Nucleotidyltransferase</keyword>
<keyword evidence="3" id="KW-0808">Transferase</keyword>
<dbReference type="EMBL" id="CALNXK010000115">
    <property type="protein sequence ID" value="CAH3160019.1"/>
    <property type="molecule type" value="Genomic_DNA"/>
</dbReference>
<organism evidence="9 10">
    <name type="scientific">Porites lobata</name>
    <dbReference type="NCBI Taxonomy" id="104759"/>
    <lineage>
        <taxon>Eukaryota</taxon>
        <taxon>Metazoa</taxon>
        <taxon>Cnidaria</taxon>
        <taxon>Anthozoa</taxon>
        <taxon>Hexacorallia</taxon>
        <taxon>Scleractinia</taxon>
        <taxon>Fungiina</taxon>
        <taxon>Poritidae</taxon>
        <taxon>Porites</taxon>
    </lineage>
</organism>
<feature type="domain" description="Mab-21-like HhH/H2TH-like" evidence="8">
    <location>
        <begin position="326"/>
        <end position="390"/>
    </location>
</feature>
<accession>A0ABN8QAR5</accession>
<evidence type="ECO:0000259" key="8">
    <source>
        <dbReference type="Pfam" id="PF20266"/>
    </source>
</evidence>
<dbReference type="InterPro" id="IPR046906">
    <property type="entry name" value="Mab-21_HhH/H2TH-like"/>
</dbReference>
<protein>
    <recommendedName>
        <fullName evidence="8">Mab-21-like HhH/H2TH-like domain-containing protein</fullName>
    </recommendedName>
</protein>
<evidence type="ECO:0000313" key="9">
    <source>
        <dbReference type="EMBL" id="CAH3160019.1"/>
    </source>
</evidence>
<evidence type="ECO:0000256" key="4">
    <source>
        <dbReference type="ARBA" id="ARBA00022695"/>
    </source>
</evidence>
<keyword evidence="5" id="KW-0479">Metal-binding</keyword>
<dbReference type="Pfam" id="PF20266">
    <property type="entry name" value="Mab-21_C"/>
    <property type="match status" value="1"/>
</dbReference>
<comment type="cofactor">
    <cofactor evidence="1">
        <name>Mg(2+)</name>
        <dbReference type="ChEBI" id="CHEBI:18420"/>
    </cofactor>
</comment>
<reference evidence="9 10" key="1">
    <citation type="submission" date="2022-05" db="EMBL/GenBank/DDBJ databases">
        <authorList>
            <consortium name="Genoscope - CEA"/>
            <person name="William W."/>
        </authorList>
    </citation>
    <scope>NUCLEOTIDE SEQUENCE [LARGE SCALE GENOMIC DNA]</scope>
</reference>
<dbReference type="PANTHER" id="PTHR10656">
    <property type="entry name" value="CELL FATE DETERMINING PROTEIN MAB21-RELATED"/>
    <property type="match status" value="1"/>
</dbReference>
<evidence type="ECO:0000256" key="7">
    <source>
        <dbReference type="ARBA" id="ARBA00022842"/>
    </source>
</evidence>
<comment type="similarity">
    <text evidence="2">Belongs to the mab-21 family.</text>
</comment>
<name>A0ABN8QAR5_9CNID</name>
<keyword evidence="10" id="KW-1185">Reference proteome</keyword>
<evidence type="ECO:0000256" key="6">
    <source>
        <dbReference type="ARBA" id="ARBA00022840"/>
    </source>
</evidence>
<dbReference type="Proteomes" id="UP001159405">
    <property type="component" value="Unassembled WGS sequence"/>
</dbReference>
<feature type="non-terminal residue" evidence="9">
    <location>
        <position position="1"/>
    </location>
</feature>
<evidence type="ECO:0000313" key="10">
    <source>
        <dbReference type="Proteomes" id="UP001159405"/>
    </source>
</evidence>
<dbReference type="PANTHER" id="PTHR10656:SF42">
    <property type="entry name" value="CYCLIC GMP-AMP SYNTHASE-LIKE PROTEIN-RELATED"/>
    <property type="match status" value="1"/>
</dbReference>
<evidence type="ECO:0000256" key="5">
    <source>
        <dbReference type="ARBA" id="ARBA00022723"/>
    </source>
</evidence>
<proteinExistence type="inferred from homology"/>
<evidence type="ECO:0000256" key="2">
    <source>
        <dbReference type="ARBA" id="ARBA00008307"/>
    </source>
</evidence>
<comment type="caution">
    <text evidence="9">The sequence shown here is derived from an EMBL/GenBank/DDBJ whole genome shotgun (WGS) entry which is preliminary data.</text>
</comment>
<keyword evidence="7" id="KW-0460">Magnesium</keyword>
<dbReference type="SMART" id="SM01265">
    <property type="entry name" value="Mab-21"/>
    <property type="match status" value="1"/>
</dbReference>
<dbReference type="InterPro" id="IPR024810">
    <property type="entry name" value="MAB21L/cGLR"/>
</dbReference>
<dbReference type="Gene3D" id="3.30.460.90">
    <property type="match status" value="1"/>
</dbReference>
<evidence type="ECO:0000256" key="1">
    <source>
        <dbReference type="ARBA" id="ARBA00001946"/>
    </source>
</evidence>
<feature type="non-terminal residue" evidence="9">
    <location>
        <position position="574"/>
    </location>
</feature>